<dbReference type="OrthoDB" id="9807387at2"/>
<dbReference type="PANTHER" id="PTHR43540">
    <property type="entry name" value="PEROXYUREIDOACRYLATE/UREIDOACRYLATE AMIDOHYDROLASE-RELATED"/>
    <property type="match status" value="1"/>
</dbReference>
<evidence type="ECO:0000313" key="3">
    <source>
        <dbReference type="EMBL" id="SNB59630.1"/>
    </source>
</evidence>
<keyword evidence="3" id="KW-0456">Lyase</keyword>
<organism evidence="3 4">
    <name type="scientific">Rhodoblastus acidophilus</name>
    <name type="common">Rhodopseudomonas acidophila</name>
    <dbReference type="NCBI Taxonomy" id="1074"/>
    <lineage>
        <taxon>Bacteria</taxon>
        <taxon>Pseudomonadati</taxon>
        <taxon>Pseudomonadota</taxon>
        <taxon>Alphaproteobacteria</taxon>
        <taxon>Hyphomicrobiales</taxon>
        <taxon>Rhodoblastaceae</taxon>
        <taxon>Rhodoblastus</taxon>
    </lineage>
</organism>
<dbReference type="AlphaFoldDB" id="A0A212QK74"/>
<dbReference type="GO" id="GO:0016829">
    <property type="term" value="F:lyase activity"/>
    <property type="evidence" value="ECO:0007669"/>
    <property type="project" value="UniProtKB-KW"/>
</dbReference>
<gene>
    <name evidence="3" type="ORF">SAMN06265338_101644</name>
</gene>
<keyword evidence="1" id="KW-0378">Hydrolase</keyword>
<name>A0A212QK74_RHOAC</name>
<dbReference type="Gene3D" id="3.40.50.850">
    <property type="entry name" value="Isochorismatase-like"/>
    <property type="match status" value="1"/>
</dbReference>
<dbReference type="GO" id="GO:0008908">
    <property type="term" value="F:isochorismatase activity"/>
    <property type="evidence" value="ECO:0007669"/>
    <property type="project" value="InterPro"/>
</dbReference>
<evidence type="ECO:0000313" key="4">
    <source>
        <dbReference type="Proteomes" id="UP000198418"/>
    </source>
</evidence>
<evidence type="ECO:0000256" key="1">
    <source>
        <dbReference type="ARBA" id="ARBA00022801"/>
    </source>
</evidence>
<evidence type="ECO:0000259" key="2">
    <source>
        <dbReference type="Pfam" id="PF00857"/>
    </source>
</evidence>
<dbReference type="EMBL" id="FYDG01000001">
    <property type="protein sequence ID" value="SNB59630.1"/>
    <property type="molecule type" value="Genomic_DNA"/>
</dbReference>
<dbReference type="InterPro" id="IPR036380">
    <property type="entry name" value="Isochorismatase-like_sf"/>
</dbReference>
<dbReference type="PANTHER" id="PTHR43540:SF3">
    <property type="entry name" value="ENTEROBACTIN SYNTHASE COMPONENT B"/>
    <property type="match status" value="1"/>
</dbReference>
<accession>A0A212QK74</accession>
<dbReference type="SUPFAM" id="SSF52499">
    <property type="entry name" value="Isochorismatase-like hydrolases"/>
    <property type="match status" value="1"/>
</dbReference>
<dbReference type="RefSeq" id="WP_088519092.1">
    <property type="nucleotide sequence ID" value="NZ_FYDG01000001.1"/>
</dbReference>
<dbReference type="InterPro" id="IPR016291">
    <property type="entry name" value="Isochorismatase"/>
</dbReference>
<dbReference type="Proteomes" id="UP000198418">
    <property type="component" value="Unassembled WGS sequence"/>
</dbReference>
<dbReference type="Pfam" id="PF00857">
    <property type="entry name" value="Isochorismatase"/>
    <property type="match status" value="1"/>
</dbReference>
<sequence length="209" mass="22827">MIFSNKVEWPIEPERCALLVHDMQPHYLDALSADRRDQIVATARALCEISSRQGVPIFASHVPRARRLDERGLMADMWGPGPSLANCDFEPALGLDAHHVRPLVKRSYSAFFGSDFELLLRRLGRDSLLIVGVHTSIGCLYSAVDAFARDIRAFVVADGVADMDEAAHAAGLAAAAKTCARVVESAEAVAALSPKPRRRISESRAYDVC</sequence>
<keyword evidence="4" id="KW-1185">Reference proteome</keyword>
<dbReference type="InterPro" id="IPR000868">
    <property type="entry name" value="Isochorismatase-like_dom"/>
</dbReference>
<dbReference type="PRINTS" id="PR01398">
    <property type="entry name" value="ISCHRISMTASE"/>
</dbReference>
<reference evidence="4" key="1">
    <citation type="submission" date="2017-06" db="EMBL/GenBank/DDBJ databases">
        <authorList>
            <person name="Varghese N."/>
            <person name="Submissions S."/>
        </authorList>
    </citation>
    <scope>NUCLEOTIDE SEQUENCE [LARGE SCALE GENOMIC DNA]</scope>
    <source>
        <strain evidence="4">DSM 137</strain>
    </source>
</reference>
<dbReference type="InterPro" id="IPR050272">
    <property type="entry name" value="Isochorismatase-like_hydrls"/>
</dbReference>
<protein>
    <submittedName>
        <fullName evidence="3">Bifunctional isochorismate lyase / aryl carrier protein</fullName>
    </submittedName>
</protein>
<feature type="domain" description="Isochorismatase-like" evidence="2">
    <location>
        <begin position="16"/>
        <end position="187"/>
    </location>
</feature>
<proteinExistence type="predicted"/>